<accession>A0A834X222</accession>
<comment type="caution">
    <text evidence="1">The sequence shown here is derived from an EMBL/GenBank/DDBJ whole genome shotgun (WGS) entry which is preliminary data.</text>
</comment>
<keyword evidence="2" id="KW-1185">Reference proteome</keyword>
<name>A0A834X222_9FABA</name>
<organism evidence="1 2">
    <name type="scientific">Senna tora</name>
    <dbReference type="NCBI Taxonomy" id="362788"/>
    <lineage>
        <taxon>Eukaryota</taxon>
        <taxon>Viridiplantae</taxon>
        <taxon>Streptophyta</taxon>
        <taxon>Embryophyta</taxon>
        <taxon>Tracheophyta</taxon>
        <taxon>Spermatophyta</taxon>
        <taxon>Magnoliopsida</taxon>
        <taxon>eudicotyledons</taxon>
        <taxon>Gunneridae</taxon>
        <taxon>Pentapetalae</taxon>
        <taxon>rosids</taxon>
        <taxon>fabids</taxon>
        <taxon>Fabales</taxon>
        <taxon>Fabaceae</taxon>
        <taxon>Caesalpinioideae</taxon>
        <taxon>Cassia clade</taxon>
        <taxon>Senna</taxon>
    </lineage>
</organism>
<evidence type="ECO:0000313" key="1">
    <source>
        <dbReference type="EMBL" id="KAF7836902.1"/>
    </source>
</evidence>
<sequence>MTILKKIDTEYSGEAIRGLVYTAEAVSRVAAVSASAQEA</sequence>
<dbReference type="AlphaFoldDB" id="A0A834X222"/>
<gene>
    <name evidence="1" type="ORF">G2W53_011761</name>
</gene>
<dbReference type="EMBL" id="JAAIUW010000004">
    <property type="protein sequence ID" value="KAF7836902.1"/>
    <property type="molecule type" value="Genomic_DNA"/>
</dbReference>
<reference evidence="1" key="1">
    <citation type="submission" date="2020-09" db="EMBL/GenBank/DDBJ databases">
        <title>Genome-Enabled Discovery of Anthraquinone Biosynthesis in Senna tora.</title>
        <authorList>
            <person name="Kang S.-H."/>
            <person name="Pandey R.P."/>
            <person name="Lee C.-M."/>
            <person name="Sim J.-S."/>
            <person name="Jeong J.-T."/>
            <person name="Choi B.-S."/>
            <person name="Jung M."/>
            <person name="Ginzburg D."/>
            <person name="Zhao K."/>
            <person name="Won S.Y."/>
            <person name="Oh T.-J."/>
            <person name="Yu Y."/>
            <person name="Kim N.-H."/>
            <person name="Lee O.R."/>
            <person name="Lee T.-H."/>
            <person name="Bashyal P."/>
            <person name="Kim T.-S."/>
            <person name="Lee W.-H."/>
            <person name="Kawkins C."/>
            <person name="Kim C.-K."/>
            <person name="Kim J.S."/>
            <person name="Ahn B.O."/>
            <person name="Rhee S.Y."/>
            <person name="Sohng J.K."/>
        </authorList>
    </citation>
    <scope>NUCLEOTIDE SEQUENCE</scope>
    <source>
        <tissue evidence="1">Leaf</tissue>
    </source>
</reference>
<protein>
    <submittedName>
        <fullName evidence="1">Uncharacterized protein</fullName>
    </submittedName>
</protein>
<proteinExistence type="predicted"/>
<evidence type="ECO:0000313" key="2">
    <source>
        <dbReference type="Proteomes" id="UP000634136"/>
    </source>
</evidence>
<dbReference type="Proteomes" id="UP000634136">
    <property type="component" value="Unassembled WGS sequence"/>
</dbReference>